<keyword evidence="4 11" id="KW-0808">Transferase</keyword>
<dbReference type="Pfam" id="PF00155">
    <property type="entry name" value="Aminotran_1_2"/>
    <property type="match status" value="1"/>
</dbReference>
<evidence type="ECO:0000313" key="11">
    <source>
        <dbReference type="EMBL" id="KFH46391.1"/>
    </source>
</evidence>
<keyword evidence="3 11" id="KW-0032">Aminotransferase</keyword>
<evidence type="ECO:0000313" key="12">
    <source>
        <dbReference type="Proteomes" id="UP000029964"/>
    </source>
</evidence>
<evidence type="ECO:0000256" key="1">
    <source>
        <dbReference type="ARBA" id="ARBA00001933"/>
    </source>
</evidence>
<dbReference type="PANTHER" id="PTHR11751">
    <property type="entry name" value="ALANINE AMINOTRANSFERASE"/>
    <property type="match status" value="1"/>
</dbReference>
<dbReference type="GO" id="GO:0030170">
    <property type="term" value="F:pyridoxal phosphate binding"/>
    <property type="evidence" value="ECO:0007669"/>
    <property type="project" value="InterPro"/>
</dbReference>
<keyword evidence="12" id="KW-1185">Reference proteome</keyword>
<keyword evidence="5" id="KW-0663">Pyridoxal phosphate</keyword>
<sequence length="481" mass="52614">MTRLTLDTINPNVRAAKYAVRGELAVKSEEYKAALAKGDTSLPFSQVINANIGNPQQLDQKPITFFRQVLSLLENPQLLEKEDVLINHLGYKTDVVERAKWLLKHVGSVGAYSASSGVPAIKESIAKFLEKRDGFPANPANIYLSAGASSGVNTLLNTICAGPNTGILVPIPQYPLYTATLSLLNAKCVPYYLEESKNWGTDLGAIRSSYEKAKADGVDVRCIVIINPGNPTGASLPEEDIRGVLDFAAKENLVVMADEVYQTNVFVGKFHSFKAVLRSLQKENPGGIYDGIELASLHSVSKGMVGECGHRGGYFELVGFHPDVEANVYKFVSIMLCAPVIGQCLVELMVNPPRPGDPSYELYRQEYDGIFQGLRERAAALHAAFSDMEGVECGPPQGSMYLFPTIKLPQKAVDAAAAEGRTPDEFYCMRLLEATGICVVPGSGFWQKEGTLHFRTTFLAPGTEWTGSIVKFHKEFMDKYR</sequence>
<dbReference type="OrthoDB" id="1732682at2759"/>
<dbReference type="InterPro" id="IPR015421">
    <property type="entry name" value="PyrdxlP-dep_Trfase_major"/>
</dbReference>
<proteinExistence type="inferred from homology"/>
<comment type="similarity">
    <text evidence="6">Belongs to the class-I pyridoxal-phosphate-dependent aminotransferase family. Alanine aminotransferase subfamily.</text>
</comment>
<comment type="subunit">
    <text evidence="2">Homodimer.</text>
</comment>
<evidence type="ECO:0000256" key="2">
    <source>
        <dbReference type="ARBA" id="ARBA00011738"/>
    </source>
</evidence>
<comment type="cofactor">
    <cofactor evidence="1">
        <name>pyridoxal 5'-phosphate</name>
        <dbReference type="ChEBI" id="CHEBI:597326"/>
    </cofactor>
</comment>
<feature type="domain" description="Aminotransferase class I/classII large" evidence="10">
    <location>
        <begin position="103"/>
        <end position="463"/>
    </location>
</feature>
<dbReference type="FunFam" id="1.10.287.1970:FF:000001">
    <property type="entry name" value="Alanine aminotransferase 2"/>
    <property type="match status" value="1"/>
</dbReference>
<dbReference type="FunFam" id="3.90.1150.10:FF:000010">
    <property type="entry name" value="Alanine aminotransferase 2"/>
    <property type="match status" value="1"/>
</dbReference>
<evidence type="ECO:0000259" key="10">
    <source>
        <dbReference type="Pfam" id="PF00155"/>
    </source>
</evidence>
<dbReference type="InterPro" id="IPR015422">
    <property type="entry name" value="PyrdxlP-dep_Trfase_small"/>
</dbReference>
<dbReference type="FunFam" id="3.40.640.10:FF:000012">
    <property type="entry name" value="alanine aminotransferase 2"/>
    <property type="match status" value="1"/>
</dbReference>
<dbReference type="CDD" id="cd00609">
    <property type="entry name" value="AAT_like"/>
    <property type="match status" value="1"/>
</dbReference>
<comment type="caution">
    <text evidence="11">The sequence shown here is derived from an EMBL/GenBank/DDBJ whole genome shotgun (WGS) entry which is preliminary data.</text>
</comment>
<dbReference type="EMBL" id="JPKY01000020">
    <property type="protein sequence ID" value="KFH46391.1"/>
    <property type="molecule type" value="Genomic_DNA"/>
</dbReference>
<dbReference type="GO" id="GO:0008483">
    <property type="term" value="F:transaminase activity"/>
    <property type="evidence" value="ECO:0007669"/>
    <property type="project" value="UniProtKB-KW"/>
</dbReference>
<gene>
    <name evidence="11" type="ORF">ACRE_027680</name>
</gene>
<dbReference type="Proteomes" id="UP000029964">
    <property type="component" value="Unassembled WGS sequence"/>
</dbReference>
<dbReference type="Gene3D" id="1.10.287.1970">
    <property type="match status" value="1"/>
</dbReference>
<name>A0A086TAK9_HAPC1</name>
<evidence type="ECO:0000256" key="4">
    <source>
        <dbReference type="ARBA" id="ARBA00022679"/>
    </source>
</evidence>
<reference evidence="12" key="1">
    <citation type="journal article" date="2014" name="Genome Announc.">
        <title>Genome sequence and annotation of Acremonium chrysogenum, producer of the beta-lactam antibiotic cephalosporin C.</title>
        <authorList>
            <person name="Terfehr D."/>
            <person name="Dahlmann T.A."/>
            <person name="Specht T."/>
            <person name="Zadra I."/>
            <person name="Kuernsteiner H."/>
            <person name="Kueck U."/>
        </authorList>
    </citation>
    <scope>NUCLEOTIDE SEQUENCE [LARGE SCALE GENOMIC DNA]</scope>
    <source>
        <strain evidence="12">ATCC 11550 / CBS 779.69 / DSM 880 / IAM 14645 / JCM 23072 / IMI 49137</strain>
    </source>
</reference>
<dbReference type="GO" id="GO:0042853">
    <property type="term" value="P:L-alanine catabolic process"/>
    <property type="evidence" value="ECO:0007669"/>
    <property type="project" value="UniProtKB-UniPathway"/>
</dbReference>
<dbReference type="InterPro" id="IPR045088">
    <property type="entry name" value="ALAT1/2-like"/>
</dbReference>
<dbReference type="HOGENOM" id="CLU_014254_3_0_1"/>
<protein>
    <recommendedName>
        <fullName evidence="7">Glutamate pyruvate transaminase</fullName>
    </recommendedName>
    <alternativeName>
        <fullName evidence="8">Glutamic--alanine transaminase</fullName>
    </alternativeName>
    <alternativeName>
        <fullName evidence="9">Glutamic--pyruvic transaminase</fullName>
    </alternativeName>
</protein>
<evidence type="ECO:0000256" key="5">
    <source>
        <dbReference type="ARBA" id="ARBA00022898"/>
    </source>
</evidence>
<evidence type="ECO:0000256" key="8">
    <source>
        <dbReference type="ARBA" id="ARBA00078532"/>
    </source>
</evidence>
<dbReference type="SUPFAM" id="SSF53383">
    <property type="entry name" value="PLP-dependent transferases"/>
    <property type="match status" value="1"/>
</dbReference>
<dbReference type="Gene3D" id="3.40.640.10">
    <property type="entry name" value="Type I PLP-dependent aspartate aminotransferase-like (Major domain)"/>
    <property type="match status" value="1"/>
</dbReference>
<evidence type="ECO:0000256" key="7">
    <source>
        <dbReference type="ARBA" id="ARBA00077894"/>
    </source>
</evidence>
<evidence type="ECO:0000256" key="3">
    <source>
        <dbReference type="ARBA" id="ARBA00022576"/>
    </source>
</evidence>
<dbReference type="Gene3D" id="3.90.1150.10">
    <property type="entry name" value="Aspartate Aminotransferase, domain 1"/>
    <property type="match status" value="1"/>
</dbReference>
<dbReference type="AlphaFoldDB" id="A0A086TAK9"/>
<accession>A0A086TAK9</accession>
<organism evidence="11 12">
    <name type="scientific">Hapsidospora chrysogenum (strain ATCC 11550 / CBS 779.69 / DSM 880 / IAM 14645 / JCM 23072 / IMI 49137)</name>
    <name type="common">Acremonium chrysogenum</name>
    <dbReference type="NCBI Taxonomy" id="857340"/>
    <lineage>
        <taxon>Eukaryota</taxon>
        <taxon>Fungi</taxon>
        <taxon>Dikarya</taxon>
        <taxon>Ascomycota</taxon>
        <taxon>Pezizomycotina</taxon>
        <taxon>Sordariomycetes</taxon>
        <taxon>Hypocreomycetidae</taxon>
        <taxon>Hypocreales</taxon>
        <taxon>Bionectriaceae</taxon>
        <taxon>Hapsidospora</taxon>
    </lineage>
</organism>
<dbReference type="InterPro" id="IPR015424">
    <property type="entry name" value="PyrdxlP-dep_Trfase"/>
</dbReference>
<dbReference type="UniPathway" id="UPA00528">
    <property type="reaction ID" value="UER00586"/>
</dbReference>
<dbReference type="PANTHER" id="PTHR11751:SF29">
    <property type="entry name" value="ALANINE TRANSAMINASE"/>
    <property type="match status" value="1"/>
</dbReference>
<dbReference type="STRING" id="857340.A0A086TAK9"/>
<evidence type="ECO:0000256" key="9">
    <source>
        <dbReference type="ARBA" id="ARBA00080525"/>
    </source>
</evidence>
<dbReference type="InterPro" id="IPR004839">
    <property type="entry name" value="Aminotransferase_I/II_large"/>
</dbReference>
<evidence type="ECO:0000256" key="6">
    <source>
        <dbReference type="ARBA" id="ARBA00025785"/>
    </source>
</evidence>